<dbReference type="EnsemblBacteria" id="ABY33886">
    <property type="protein sequence ID" value="ABY33886"/>
    <property type="gene ID" value="Caur_0646"/>
</dbReference>
<dbReference type="STRING" id="324602.Caur_0646"/>
<dbReference type="PATRIC" id="fig|324602.8.peg.740"/>
<dbReference type="InParanoid" id="A9WFE8"/>
<gene>
    <name evidence="1" type="ordered locus">Caur_0646</name>
</gene>
<evidence type="ECO:0000313" key="1">
    <source>
        <dbReference type="EMBL" id="ABY33886.1"/>
    </source>
</evidence>
<sequence>MSVDSLLNLPLEQLICGCERERTVFRQTNEQLSPYCMALFRRAFAGDQDAWQHIIVIFGRMQRTWIQHIVKLGSIEDLDNDDLQGIIHEALCALYQAGQRHEELTATDNPAKLIKYWKKCVQTTVLRTLRTRKRQRLFAHLHEHLPAQPGDPELKIALWQRIRAILSEEELLILTLDMQGYKPQDIVKQLPEQFPTVQQVYQIKQNYLRRLQHDPTIRELHSF</sequence>
<dbReference type="Proteomes" id="UP000002008">
    <property type="component" value="Chromosome"/>
</dbReference>
<proteinExistence type="predicted"/>
<dbReference type="KEGG" id="cau:Caur_0646"/>
<dbReference type="RefSeq" id="WP_012256542.1">
    <property type="nucleotide sequence ID" value="NC_010175.1"/>
</dbReference>
<dbReference type="AlphaFoldDB" id="A9WFE8"/>
<dbReference type="EMBL" id="CP000909">
    <property type="protein sequence ID" value="ABY33886.1"/>
    <property type="molecule type" value="Genomic_DNA"/>
</dbReference>
<dbReference type="Gene3D" id="1.10.1740.10">
    <property type="match status" value="1"/>
</dbReference>
<accession>A9WFE8</accession>
<reference evidence="2" key="1">
    <citation type="journal article" date="2011" name="BMC Genomics">
        <title>Complete genome sequence of the filamentous anoxygenic phototrophic bacterium Chloroflexus aurantiacus.</title>
        <authorList>
            <person name="Tang K.H."/>
            <person name="Barry K."/>
            <person name="Chertkov O."/>
            <person name="Dalin E."/>
            <person name="Han C.S."/>
            <person name="Hauser L.J."/>
            <person name="Honchak B.M."/>
            <person name="Karbach L.E."/>
            <person name="Land M.L."/>
            <person name="Lapidus A."/>
            <person name="Larimer F.W."/>
            <person name="Mikhailova N."/>
            <person name="Pitluck S."/>
            <person name="Pierson B.K."/>
            <person name="Blankenship R.E."/>
        </authorList>
    </citation>
    <scope>NUCLEOTIDE SEQUENCE [LARGE SCALE GENOMIC DNA]</scope>
    <source>
        <strain evidence="2">ATCC 29366 / DSM 635 / J-10-fl</strain>
    </source>
</reference>
<protein>
    <submittedName>
        <fullName evidence="1">Uncharacterized protein</fullName>
    </submittedName>
</protein>
<keyword evidence="2" id="KW-1185">Reference proteome</keyword>
<evidence type="ECO:0000313" key="2">
    <source>
        <dbReference type="Proteomes" id="UP000002008"/>
    </source>
</evidence>
<dbReference type="HOGENOM" id="CLU_1238382_0_0_0"/>
<name>A9WFE8_CHLAA</name>
<organism evidence="1 2">
    <name type="scientific">Chloroflexus aurantiacus (strain ATCC 29366 / DSM 635 / J-10-fl)</name>
    <dbReference type="NCBI Taxonomy" id="324602"/>
    <lineage>
        <taxon>Bacteria</taxon>
        <taxon>Bacillati</taxon>
        <taxon>Chloroflexota</taxon>
        <taxon>Chloroflexia</taxon>
        <taxon>Chloroflexales</taxon>
        <taxon>Chloroflexineae</taxon>
        <taxon>Chloroflexaceae</taxon>
        <taxon>Chloroflexus</taxon>
    </lineage>
</organism>